<organism evidence="2 3">
    <name type="scientific">Macrolepiota fuliginosa MF-IS2</name>
    <dbReference type="NCBI Taxonomy" id="1400762"/>
    <lineage>
        <taxon>Eukaryota</taxon>
        <taxon>Fungi</taxon>
        <taxon>Dikarya</taxon>
        <taxon>Basidiomycota</taxon>
        <taxon>Agaricomycotina</taxon>
        <taxon>Agaricomycetes</taxon>
        <taxon>Agaricomycetidae</taxon>
        <taxon>Agaricales</taxon>
        <taxon>Agaricineae</taxon>
        <taxon>Agaricaceae</taxon>
        <taxon>Macrolepiota</taxon>
    </lineage>
</organism>
<evidence type="ECO:0000313" key="2">
    <source>
        <dbReference type="EMBL" id="KAF9440179.1"/>
    </source>
</evidence>
<name>A0A9P5WWD9_9AGAR</name>
<evidence type="ECO:0000256" key="1">
    <source>
        <dbReference type="SAM" id="MobiDB-lite"/>
    </source>
</evidence>
<dbReference type="EMBL" id="MU152785">
    <property type="protein sequence ID" value="KAF9440179.1"/>
    <property type="molecule type" value="Genomic_DNA"/>
</dbReference>
<dbReference type="Proteomes" id="UP000807342">
    <property type="component" value="Unassembled WGS sequence"/>
</dbReference>
<keyword evidence="3" id="KW-1185">Reference proteome</keyword>
<protein>
    <submittedName>
        <fullName evidence="2">Uncharacterized protein</fullName>
    </submittedName>
</protein>
<sequence>MGEHKRPLGIIALNTPQPSKKTRYPPADPQPSDVEATPNIEKLTGDMKEVVLQLTQSIAVKPATEPCEDTQ</sequence>
<feature type="region of interest" description="Disordered" evidence="1">
    <location>
        <begin position="1"/>
        <end position="35"/>
    </location>
</feature>
<comment type="caution">
    <text evidence="2">The sequence shown here is derived from an EMBL/GenBank/DDBJ whole genome shotgun (WGS) entry which is preliminary data.</text>
</comment>
<dbReference type="AlphaFoldDB" id="A0A9P5WWD9"/>
<gene>
    <name evidence="2" type="ORF">P691DRAFT_768167</name>
</gene>
<proteinExistence type="predicted"/>
<reference evidence="2" key="1">
    <citation type="submission" date="2020-11" db="EMBL/GenBank/DDBJ databases">
        <authorList>
            <consortium name="DOE Joint Genome Institute"/>
            <person name="Ahrendt S."/>
            <person name="Riley R."/>
            <person name="Andreopoulos W."/>
            <person name="Labutti K."/>
            <person name="Pangilinan J."/>
            <person name="Ruiz-Duenas F.J."/>
            <person name="Barrasa J.M."/>
            <person name="Sanchez-Garcia M."/>
            <person name="Camarero S."/>
            <person name="Miyauchi S."/>
            <person name="Serrano A."/>
            <person name="Linde D."/>
            <person name="Babiker R."/>
            <person name="Drula E."/>
            <person name="Ayuso-Fernandez I."/>
            <person name="Pacheco R."/>
            <person name="Padilla G."/>
            <person name="Ferreira P."/>
            <person name="Barriuso J."/>
            <person name="Kellner H."/>
            <person name="Castanera R."/>
            <person name="Alfaro M."/>
            <person name="Ramirez L."/>
            <person name="Pisabarro A.G."/>
            <person name="Kuo A."/>
            <person name="Tritt A."/>
            <person name="Lipzen A."/>
            <person name="He G."/>
            <person name="Yan M."/>
            <person name="Ng V."/>
            <person name="Cullen D."/>
            <person name="Martin F."/>
            <person name="Rosso M.-N."/>
            <person name="Henrissat B."/>
            <person name="Hibbett D."/>
            <person name="Martinez A.T."/>
            <person name="Grigoriev I.V."/>
        </authorList>
    </citation>
    <scope>NUCLEOTIDE SEQUENCE</scope>
    <source>
        <strain evidence="2">MF-IS2</strain>
    </source>
</reference>
<evidence type="ECO:0000313" key="3">
    <source>
        <dbReference type="Proteomes" id="UP000807342"/>
    </source>
</evidence>
<accession>A0A9P5WWD9</accession>